<keyword evidence="3" id="KW-0227">DNA damage</keyword>
<dbReference type="OrthoDB" id="547311at2759"/>
<dbReference type="PANTHER" id="PTHR15660">
    <property type="entry name" value="BRISC AND BRCA1-A COMPLEX MEMBER 1"/>
    <property type="match status" value="1"/>
</dbReference>
<evidence type="ECO:0000256" key="4">
    <source>
        <dbReference type="ARBA" id="ARBA00023204"/>
    </source>
</evidence>
<evidence type="ECO:0000256" key="3">
    <source>
        <dbReference type="ARBA" id="ARBA00022763"/>
    </source>
</evidence>
<reference evidence="6 7" key="1">
    <citation type="journal article" date="2018" name="Genome Biol. Evol.">
        <title>Multiple Roots of Fruiting Body Formation in Amoebozoa.</title>
        <authorList>
            <person name="Hillmann F."/>
            <person name="Forbes G."/>
            <person name="Novohradska S."/>
            <person name="Ferling I."/>
            <person name="Riege K."/>
            <person name="Groth M."/>
            <person name="Westermann M."/>
            <person name="Marz M."/>
            <person name="Spaller T."/>
            <person name="Winckler T."/>
            <person name="Schaap P."/>
            <person name="Glockner G."/>
        </authorList>
    </citation>
    <scope>NUCLEOTIDE SEQUENCE [LARGE SCALE GENOMIC DNA]</scope>
    <source>
        <strain evidence="6 7">Jena</strain>
    </source>
</reference>
<name>A0A2P6MVK4_9EUKA</name>
<proteinExistence type="predicted"/>
<evidence type="ECO:0000256" key="1">
    <source>
        <dbReference type="ARBA" id="ARBA00004123"/>
    </source>
</evidence>
<dbReference type="InParanoid" id="A0A2P6MVK4"/>
<keyword evidence="7" id="KW-1185">Reference proteome</keyword>
<keyword evidence="2" id="KW-0963">Cytoplasm</keyword>
<dbReference type="GO" id="GO:0070552">
    <property type="term" value="C:BRISC complex"/>
    <property type="evidence" value="ECO:0007669"/>
    <property type="project" value="InterPro"/>
</dbReference>
<dbReference type="PANTHER" id="PTHR15660:SF1">
    <property type="entry name" value="BRISC AND BRCA1-A COMPLEX MEMBER 1"/>
    <property type="match status" value="1"/>
</dbReference>
<accession>A0A2P6MVK4</accession>
<evidence type="ECO:0000256" key="5">
    <source>
        <dbReference type="ARBA" id="ARBA00023242"/>
    </source>
</evidence>
<organism evidence="6 7">
    <name type="scientific">Planoprotostelium fungivorum</name>
    <dbReference type="NCBI Taxonomy" id="1890364"/>
    <lineage>
        <taxon>Eukaryota</taxon>
        <taxon>Amoebozoa</taxon>
        <taxon>Evosea</taxon>
        <taxon>Variosea</taxon>
        <taxon>Cavosteliida</taxon>
        <taxon>Cavosteliaceae</taxon>
        <taxon>Planoprotostelium</taxon>
    </lineage>
</organism>
<dbReference type="GO" id="GO:0016604">
    <property type="term" value="C:nuclear body"/>
    <property type="evidence" value="ECO:0007669"/>
    <property type="project" value="TreeGrafter"/>
</dbReference>
<keyword evidence="4" id="KW-0234">DNA repair</keyword>
<protein>
    <submittedName>
        <fullName evidence="6">Uncharacterized protein</fullName>
    </submittedName>
</protein>
<dbReference type="GO" id="GO:0006302">
    <property type="term" value="P:double-strand break repair"/>
    <property type="evidence" value="ECO:0007669"/>
    <property type="project" value="TreeGrafter"/>
</dbReference>
<comment type="subcellular location">
    <subcellularLocation>
        <location evidence="1">Nucleus</location>
    </subcellularLocation>
</comment>
<dbReference type="EMBL" id="MDYQ01000364">
    <property type="protein sequence ID" value="PRP75748.1"/>
    <property type="molecule type" value="Genomic_DNA"/>
</dbReference>
<comment type="caution">
    <text evidence="6">The sequence shown here is derived from an EMBL/GenBank/DDBJ whole genome shotgun (WGS) entry which is preliminary data.</text>
</comment>
<keyword evidence="5" id="KW-0539">Nucleus</keyword>
<gene>
    <name evidence="6" type="ORF">PROFUN_09172</name>
</gene>
<evidence type="ECO:0000256" key="2">
    <source>
        <dbReference type="ARBA" id="ARBA00022490"/>
    </source>
</evidence>
<evidence type="ECO:0000313" key="6">
    <source>
        <dbReference type="EMBL" id="PRP75748.1"/>
    </source>
</evidence>
<dbReference type="Proteomes" id="UP000241769">
    <property type="component" value="Unassembled WGS sequence"/>
</dbReference>
<dbReference type="AlphaFoldDB" id="A0A2P6MVK4"/>
<dbReference type="GO" id="GO:0007095">
    <property type="term" value="P:mitotic G2 DNA damage checkpoint signaling"/>
    <property type="evidence" value="ECO:0007669"/>
    <property type="project" value="TreeGrafter"/>
</dbReference>
<sequence length="238" mass="27578">MTDLSFGPAINKEKIVRTFLTQSFLMIIQIFCIDLDEEGEELDFSEGEEKQTRLGIVKSFLKRFITIKSMLNSQHEYAVCTLTSQCNLAHEFTTEVDDIIQTIESLNSDTFPQDTLDMSSIIQMVCKMCPEESGRNPKPGCQFMVHLFIIYFRTTRPAFYSHPTDESDHTEWPLLCWDTLFLTKRLCTPEEKESKLKAYHSIQTSKYEFSTSHGLRKKFDIDELCFALMPHPLARKGE</sequence>
<dbReference type="InterPro" id="IPR026126">
    <property type="entry name" value="BABAM1"/>
</dbReference>
<dbReference type="GO" id="GO:0045739">
    <property type="term" value="P:positive regulation of DNA repair"/>
    <property type="evidence" value="ECO:0007669"/>
    <property type="project" value="InterPro"/>
</dbReference>
<evidence type="ECO:0000313" key="7">
    <source>
        <dbReference type="Proteomes" id="UP000241769"/>
    </source>
</evidence>